<proteinExistence type="predicted"/>
<protein>
    <submittedName>
        <fullName evidence="1">Uncharacterized protein</fullName>
    </submittedName>
</protein>
<accession>A0A819ZYQ6</accession>
<evidence type="ECO:0000313" key="2">
    <source>
        <dbReference type="Proteomes" id="UP000663823"/>
    </source>
</evidence>
<evidence type="ECO:0000313" key="1">
    <source>
        <dbReference type="EMBL" id="CAF4182632.1"/>
    </source>
</evidence>
<gene>
    <name evidence="1" type="ORF">OTI717_LOCUS37760</name>
</gene>
<comment type="caution">
    <text evidence="1">The sequence shown here is derived from an EMBL/GenBank/DDBJ whole genome shotgun (WGS) entry which is preliminary data.</text>
</comment>
<sequence length="371" mass="42748">MNQRTQERLATINQRNQERLAATNQRNQERWTAINQRNQRNQERLTTINQRNQERLAAINQRNQERLAAINQRNQERWAAMNQRSQERFEIHKVPISAKNVRSSSYSRLSDRYKRSAFATKESHESPTIFWNASDGMDAAGHSYSAYKSRSSSSTESGGCFRLSLAHEFIASLIWSNTIFDTRFDRCYCSSCYKYNWKDVLQAGDGLYVIPRDWVRLGIQVDSVTAELNDIWNCWRVTYHGTSVDAAIAIIKSRQFSIPGDQLLDGSFLAIRPGHIPRKQYIYSSPTIAYSSLPVYCPVYDFTANNNEHYRVKIVLACRQDPKLMHIQGETVGSGTTRICPYIPNGKIEYFTEARASLVPYGLLLHFEQCS</sequence>
<name>A0A819ZYQ6_9BILA</name>
<dbReference type="AlphaFoldDB" id="A0A819ZYQ6"/>
<organism evidence="1 2">
    <name type="scientific">Rotaria sordida</name>
    <dbReference type="NCBI Taxonomy" id="392033"/>
    <lineage>
        <taxon>Eukaryota</taxon>
        <taxon>Metazoa</taxon>
        <taxon>Spiralia</taxon>
        <taxon>Gnathifera</taxon>
        <taxon>Rotifera</taxon>
        <taxon>Eurotatoria</taxon>
        <taxon>Bdelloidea</taxon>
        <taxon>Philodinida</taxon>
        <taxon>Philodinidae</taxon>
        <taxon>Rotaria</taxon>
    </lineage>
</organism>
<dbReference type="Proteomes" id="UP000663823">
    <property type="component" value="Unassembled WGS sequence"/>
</dbReference>
<reference evidence="1" key="1">
    <citation type="submission" date="2021-02" db="EMBL/GenBank/DDBJ databases">
        <authorList>
            <person name="Nowell W R."/>
        </authorList>
    </citation>
    <scope>NUCLEOTIDE SEQUENCE</scope>
</reference>
<dbReference type="EMBL" id="CAJOAX010018620">
    <property type="protein sequence ID" value="CAF4182632.1"/>
    <property type="molecule type" value="Genomic_DNA"/>
</dbReference>